<dbReference type="SUPFAM" id="SSF160631">
    <property type="entry name" value="SMI1/KNR4-like"/>
    <property type="match status" value="1"/>
</dbReference>
<evidence type="ECO:0000313" key="3">
    <source>
        <dbReference type="Proteomes" id="UP000316639"/>
    </source>
</evidence>
<keyword evidence="3" id="KW-1185">Reference proteome</keyword>
<dbReference type="PANTHER" id="PTHR47432:SF1">
    <property type="entry name" value="CELL WALL ASSEMBLY REGULATOR SMI1"/>
    <property type="match status" value="1"/>
</dbReference>
<organism evidence="2 3">
    <name type="scientific">Lentzea tibetensis</name>
    <dbReference type="NCBI Taxonomy" id="2591470"/>
    <lineage>
        <taxon>Bacteria</taxon>
        <taxon>Bacillati</taxon>
        <taxon>Actinomycetota</taxon>
        <taxon>Actinomycetes</taxon>
        <taxon>Pseudonocardiales</taxon>
        <taxon>Pseudonocardiaceae</taxon>
        <taxon>Lentzea</taxon>
    </lineage>
</organism>
<dbReference type="Pfam" id="PF09346">
    <property type="entry name" value="SMI1_KNR4"/>
    <property type="match status" value="1"/>
</dbReference>
<sequence length="195" mass="21458">MAESWARIGAWLQKHAPATFAQLAPPADPAEIARVQDEMGLKFPQDLVDSLLCHNGLTRYSRANFLPALYPPLSAEEILAHWQSNVEINEDLNLDGEQEPDDQWFHPLWIPFGEAEGDSQVIDMRDGSGQVGMHLHDMGGVFNGAWPSLAEYLSATAEALVEGVDAGGRFPYLDEKGELSWDLAGRLHERAPAGL</sequence>
<evidence type="ECO:0000313" key="2">
    <source>
        <dbReference type="EMBL" id="TWP53565.1"/>
    </source>
</evidence>
<feature type="domain" description="Knr4/Smi1-like" evidence="1">
    <location>
        <begin position="26"/>
        <end position="155"/>
    </location>
</feature>
<dbReference type="Proteomes" id="UP000316639">
    <property type="component" value="Unassembled WGS sequence"/>
</dbReference>
<evidence type="ECO:0000259" key="1">
    <source>
        <dbReference type="SMART" id="SM00860"/>
    </source>
</evidence>
<dbReference type="SMART" id="SM00860">
    <property type="entry name" value="SMI1_KNR4"/>
    <property type="match status" value="1"/>
</dbReference>
<dbReference type="AlphaFoldDB" id="A0A563F0S8"/>
<name>A0A563F0S8_9PSEU</name>
<dbReference type="InterPro" id="IPR037883">
    <property type="entry name" value="Knr4/Smi1-like_sf"/>
</dbReference>
<dbReference type="PANTHER" id="PTHR47432">
    <property type="entry name" value="CELL WALL ASSEMBLY REGULATOR SMI1"/>
    <property type="match status" value="1"/>
</dbReference>
<dbReference type="OrthoDB" id="3287229at2"/>
<proteinExistence type="predicted"/>
<dbReference type="InterPro" id="IPR051873">
    <property type="entry name" value="KNR4/SMI1_regulator"/>
</dbReference>
<dbReference type="InterPro" id="IPR018958">
    <property type="entry name" value="Knr4/Smi1-like_dom"/>
</dbReference>
<reference evidence="2 3" key="1">
    <citation type="submission" date="2019-07" db="EMBL/GenBank/DDBJ databases">
        <title>Lentzea xizangensis sp. nov., isolated from Qinghai-Tibetan Plateau Soils.</title>
        <authorList>
            <person name="Huang J."/>
        </authorList>
    </citation>
    <scope>NUCLEOTIDE SEQUENCE [LARGE SCALE GENOMIC DNA]</scope>
    <source>
        <strain evidence="2 3">FXJ1.1311</strain>
    </source>
</reference>
<accession>A0A563F0S8</accession>
<gene>
    <name evidence="2" type="ORF">FKR81_04580</name>
</gene>
<dbReference type="EMBL" id="VOBR01000003">
    <property type="protein sequence ID" value="TWP53565.1"/>
    <property type="molecule type" value="Genomic_DNA"/>
</dbReference>
<comment type="caution">
    <text evidence="2">The sequence shown here is derived from an EMBL/GenBank/DDBJ whole genome shotgun (WGS) entry which is preliminary data.</text>
</comment>
<protein>
    <recommendedName>
        <fullName evidence="1">Knr4/Smi1-like domain-containing protein</fullName>
    </recommendedName>
</protein>
<dbReference type="Gene3D" id="3.40.1580.10">
    <property type="entry name" value="SMI1/KNR4-like"/>
    <property type="match status" value="1"/>
</dbReference>